<dbReference type="EMBL" id="HF582854">
    <property type="protein sequence ID" value="CCQ36999.1"/>
    <property type="molecule type" value="Genomic_DNA"/>
</dbReference>
<organism evidence="1 2">
    <name type="scientific">Natronomonas moolapensis (strain DSM 18674 / CECT 7526 / JCM 14361 / 8.8.11)</name>
    <dbReference type="NCBI Taxonomy" id="268739"/>
    <lineage>
        <taxon>Archaea</taxon>
        <taxon>Methanobacteriati</taxon>
        <taxon>Methanobacteriota</taxon>
        <taxon>Stenosarchaea group</taxon>
        <taxon>Halobacteria</taxon>
        <taxon>Halobacteriales</taxon>
        <taxon>Natronomonadaceae</taxon>
        <taxon>Natronomonas</taxon>
    </lineage>
</organism>
<accession>M1XRX3</accession>
<reference evidence="1 2" key="1">
    <citation type="journal article" date="2013" name="Genome Announc.">
        <title>Genome of the haloarchaeon Natronomonas moolapensis, a neutrophilic member of a previously haloalkaliphilic genus.</title>
        <authorList>
            <person name="Dyall-Smith M.L."/>
            <person name="Pfeiffer F."/>
            <person name="Oberwinkler T."/>
            <person name="Klee K."/>
            <person name="Rampp M."/>
            <person name="Palm P."/>
            <person name="Gross K."/>
            <person name="Schuster S.C."/>
            <person name="Oesterhelt D."/>
        </authorList>
    </citation>
    <scope>NUCLEOTIDE SEQUENCE [LARGE SCALE GENOMIC DNA]</scope>
    <source>
        <strain evidence="2">DSM 18674 / JCM 14361 / 8.8.11</strain>
    </source>
</reference>
<dbReference type="HOGENOM" id="CLU_115247_0_0_2"/>
<sequence length="196" mass="21860">MTAPERLYLAYDTERPPLATYDIKRQAQRRFFGSEFVFFVIGDSHCVCAPTLGFYELFSCKPIRQGRVATVELPAESGLSNDRCPTERRCSIGAPASDDGQTIHSGRYRLGPVGVATTIRREPISAFPGPKQFDIVYRFEPGAYTAINCRSATTYETYHTYPEYGLALYSEHIFTDLAADTADDTPAYETPASKIN</sequence>
<evidence type="ECO:0000313" key="1">
    <source>
        <dbReference type="EMBL" id="CCQ36999.1"/>
    </source>
</evidence>
<dbReference type="STRING" id="268739.Nmlp_2849"/>
<gene>
    <name evidence="1" type="ordered locus">Nmlp_2849</name>
</gene>
<dbReference type="KEGG" id="nmo:Nmlp_2849"/>
<keyword evidence="2" id="KW-1185">Reference proteome</keyword>
<dbReference type="Proteomes" id="UP000011867">
    <property type="component" value="Chromosome"/>
</dbReference>
<dbReference type="AlphaFoldDB" id="M1XRX3"/>
<protein>
    <submittedName>
        <fullName evidence="1">Uncharacterized protein</fullName>
    </submittedName>
</protein>
<evidence type="ECO:0000313" key="2">
    <source>
        <dbReference type="Proteomes" id="UP000011867"/>
    </source>
</evidence>
<name>M1XRX3_NATM8</name>
<dbReference type="eggNOG" id="arCOG06376">
    <property type="taxonomic scope" value="Archaea"/>
</dbReference>
<proteinExistence type="predicted"/>